<keyword evidence="1" id="KW-0808">Transferase</keyword>
<dbReference type="InterPro" id="IPR011990">
    <property type="entry name" value="TPR-like_helical_dom_sf"/>
</dbReference>
<dbReference type="Pfam" id="PF13469">
    <property type="entry name" value="Sulfotransfer_3"/>
    <property type="match status" value="1"/>
</dbReference>
<dbReference type="InterPro" id="IPR026634">
    <property type="entry name" value="TPST-like"/>
</dbReference>
<comment type="caution">
    <text evidence="3">The sequence shown here is derived from an EMBL/GenBank/DDBJ whole genome shotgun (WGS) entry which is preliminary data.</text>
</comment>
<feature type="repeat" description="TPR" evidence="2">
    <location>
        <begin position="264"/>
        <end position="297"/>
    </location>
</feature>
<sequence length="650" mass="72699">MGDHEAMSGNTGLSGSDSFALPAGATGSYTRAIERARYLLDRAPGLAEEQAREILAVVPASGEAHLVRGLALAGMHRLDEAVTALRESVRRSPDNYEAWRALGEQLVLLGDSGGADFAFAQQLRCQAKDPQLQAAAVAMVRNDVPVAERLLKQFLKQHPTDIAALRMLAEVAGRIGRYRDAIYLLEHALELAPSFDTARFNLATALYRFGENAKALEQLDLLLAKQPRHSSYRNLAAAALGRIGDLDAAIAHYEYLVERHPAASKIWMSYGHSLKTVGRQADAVDAYRRCIALEPGYGEAWWSLANLKTVHLGKEDIAAMTSALADGAERLSVEDRYHLHFAIGKAHEDLGQDEEAFAAYDDGNRLRRTELHYDADEMSALVDRSIRTLTPAFFAGLAGGGCNKADPIFIVGMPRAGSTLIEQILASHPMIEGTQELPEIMAIARRLGAEHLESKFPETLSPKDKLAELGEEYLRETRIQRRTDRPLFIDKMPNNWQHIGLIHLILPNAKIIDARRHPLACGYSNFKQHFARGQAFSYDLTTMGRYYADYVRLMDHFDTVLPGRVLRVFHEAVIEDTEAQVRRLLDYVGVDFDPACLRFHENRRPVRTASSEQVRRPINRDGMDQWQRFDRWLDPLREALGPVLETYPYA</sequence>
<dbReference type="SUPFAM" id="SSF52540">
    <property type="entry name" value="P-loop containing nucleoside triphosphate hydrolases"/>
    <property type="match status" value="1"/>
</dbReference>
<dbReference type="Pfam" id="PF14559">
    <property type="entry name" value="TPR_19"/>
    <property type="match status" value="1"/>
</dbReference>
<dbReference type="Pfam" id="PF13432">
    <property type="entry name" value="TPR_16"/>
    <property type="match status" value="1"/>
</dbReference>
<dbReference type="Pfam" id="PF13181">
    <property type="entry name" value="TPR_8"/>
    <property type="match status" value="1"/>
</dbReference>
<dbReference type="eggNOG" id="COG0457">
    <property type="taxonomic scope" value="Bacteria"/>
</dbReference>
<gene>
    <name evidence="3" type="ORF">Y88_3782</name>
</gene>
<dbReference type="OrthoDB" id="9800698at2"/>
<evidence type="ECO:0000313" key="3">
    <source>
        <dbReference type="EMBL" id="EGD57472.1"/>
    </source>
</evidence>
<dbReference type="STRING" id="983920.Y88_3782"/>
<accession>F1ZD41</accession>
<dbReference type="PANTHER" id="PTHR12788">
    <property type="entry name" value="PROTEIN-TYROSINE SULFOTRANSFERASE 2"/>
    <property type="match status" value="1"/>
</dbReference>
<proteinExistence type="predicted"/>
<dbReference type="InterPro" id="IPR027417">
    <property type="entry name" value="P-loop_NTPase"/>
</dbReference>
<name>F1ZD41_9SPHN</name>
<dbReference type="InterPro" id="IPR019734">
    <property type="entry name" value="TPR_rpt"/>
</dbReference>
<dbReference type="GO" id="GO:0008476">
    <property type="term" value="F:protein-tyrosine sulfotransferase activity"/>
    <property type="evidence" value="ECO:0007669"/>
    <property type="project" value="InterPro"/>
</dbReference>
<dbReference type="HOGENOM" id="CLU_017034_1_0_5"/>
<dbReference type="PROSITE" id="PS50005">
    <property type="entry name" value="TPR"/>
    <property type="match status" value="2"/>
</dbReference>
<protein>
    <submittedName>
        <fullName evidence="3">Tetratricopeptide repeat-containing protein</fullName>
    </submittedName>
</protein>
<dbReference type="Gene3D" id="3.40.50.300">
    <property type="entry name" value="P-loop containing nucleotide triphosphate hydrolases"/>
    <property type="match status" value="1"/>
</dbReference>
<evidence type="ECO:0000256" key="1">
    <source>
        <dbReference type="ARBA" id="ARBA00022679"/>
    </source>
</evidence>
<dbReference type="Proteomes" id="UP000004728">
    <property type="component" value="Unassembled WGS sequence"/>
</dbReference>
<keyword evidence="2" id="KW-0802">TPR repeat</keyword>
<dbReference type="Gene3D" id="1.25.40.10">
    <property type="entry name" value="Tetratricopeptide repeat domain"/>
    <property type="match status" value="3"/>
</dbReference>
<dbReference type="SMART" id="SM00028">
    <property type="entry name" value="TPR"/>
    <property type="match status" value="7"/>
</dbReference>
<dbReference type="EMBL" id="AEWJ01000065">
    <property type="protein sequence ID" value="EGD57472.1"/>
    <property type="molecule type" value="Genomic_DNA"/>
</dbReference>
<evidence type="ECO:0000313" key="4">
    <source>
        <dbReference type="Proteomes" id="UP000004728"/>
    </source>
</evidence>
<keyword evidence="4" id="KW-1185">Reference proteome</keyword>
<dbReference type="RefSeq" id="WP_008071361.1">
    <property type="nucleotide sequence ID" value="NZ_AQWK01000004.1"/>
</dbReference>
<dbReference type="PANTHER" id="PTHR12788:SF10">
    <property type="entry name" value="PROTEIN-TYROSINE SULFOTRANSFERASE"/>
    <property type="match status" value="1"/>
</dbReference>
<evidence type="ECO:0000256" key="2">
    <source>
        <dbReference type="PROSITE-ProRule" id="PRU00339"/>
    </source>
</evidence>
<dbReference type="InParanoid" id="F1ZD41"/>
<dbReference type="SUPFAM" id="SSF48452">
    <property type="entry name" value="TPR-like"/>
    <property type="match status" value="1"/>
</dbReference>
<reference evidence="3 4" key="1">
    <citation type="journal article" date="2012" name="J. Bacteriol.">
        <title>Draft Genome Sequence of Novosphingobium nitrogenifigens Y88T.</title>
        <authorList>
            <person name="Strabala T.J."/>
            <person name="Macdonald L."/>
            <person name="Liu V."/>
            <person name="Smit A.M."/>
        </authorList>
    </citation>
    <scope>NUCLEOTIDE SEQUENCE [LARGE SCALE GENOMIC DNA]</scope>
    <source>
        <strain evidence="3 4">DSM 19370</strain>
    </source>
</reference>
<feature type="repeat" description="TPR" evidence="2">
    <location>
        <begin position="162"/>
        <end position="195"/>
    </location>
</feature>
<dbReference type="AlphaFoldDB" id="F1ZD41"/>
<organism evidence="3 4">
    <name type="scientific">Novosphingobium nitrogenifigens DSM 19370</name>
    <dbReference type="NCBI Taxonomy" id="983920"/>
    <lineage>
        <taxon>Bacteria</taxon>
        <taxon>Pseudomonadati</taxon>
        <taxon>Pseudomonadota</taxon>
        <taxon>Alphaproteobacteria</taxon>
        <taxon>Sphingomonadales</taxon>
        <taxon>Sphingomonadaceae</taxon>
        <taxon>Novosphingobium</taxon>
    </lineage>
</organism>